<proteinExistence type="predicted"/>
<keyword evidence="1" id="KW-1133">Transmembrane helix</keyword>
<evidence type="ECO:0000256" key="1">
    <source>
        <dbReference type="SAM" id="Phobius"/>
    </source>
</evidence>
<keyword evidence="3" id="KW-1185">Reference proteome</keyword>
<dbReference type="EMBL" id="LRGB01002250">
    <property type="protein sequence ID" value="KZS08273.1"/>
    <property type="molecule type" value="Genomic_DNA"/>
</dbReference>
<dbReference type="AlphaFoldDB" id="A0A164R259"/>
<dbReference type="Proteomes" id="UP000076858">
    <property type="component" value="Unassembled WGS sequence"/>
</dbReference>
<name>A0A164R259_9CRUS</name>
<accession>A0A164R259</accession>
<comment type="caution">
    <text evidence="2">The sequence shown here is derived from an EMBL/GenBank/DDBJ whole genome shotgun (WGS) entry which is preliminary data.</text>
</comment>
<protein>
    <submittedName>
        <fullName evidence="2">Uncharacterized protein</fullName>
    </submittedName>
</protein>
<sequence>MYLKEKKKEYTPSYPEYEITHRFFLVPSFHTLMMMMMVSSLEIFLAHLSDI</sequence>
<keyword evidence="1" id="KW-0472">Membrane</keyword>
<evidence type="ECO:0000313" key="2">
    <source>
        <dbReference type="EMBL" id="KZS08273.1"/>
    </source>
</evidence>
<evidence type="ECO:0000313" key="3">
    <source>
        <dbReference type="Proteomes" id="UP000076858"/>
    </source>
</evidence>
<feature type="transmembrane region" description="Helical" evidence="1">
    <location>
        <begin position="23"/>
        <end position="48"/>
    </location>
</feature>
<keyword evidence="1" id="KW-0812">Transmembrane</keyword>
<organism evidence="2 3">
    <name type="scientific">Daphnia magna</name>
    <dbReference type="NCBI Taxonomy" id="35525"/>
    <lineage>
        <taxon>Eukaryota</taxon>
        <taxon>Metazoa</taxon>
        <taxon>Ecdysozoa</taxon>
        <taxon>Arthropoda</taxon>
        <taxon>Crustacea</taxon>
        <taxon>Branchiopoda</taxon>
        <taxon>Diplostraca</taxon>
        <taxon>Cladocera</taxon>
        <taxon>Anomopoda</taxon>
        <taxon>Daphniidae</taxon>
        <taxon>Daphnia</taxon>
    </lineage>
</organism>
<reference evidence="2 3" key="1">
    <citation type="submission" date="2016-03" db="EMBL/GenBank/DDBJ databases">
        <title>EvidentialGene: Evidence-directed Construction of Genes on Genomes.</title>
        <authorList>
            <person name="Gilbert D.G."/>
            <person name="Choi J.-H."/>
            <person name="Mockaitis K."/>
            <person name="Colbourne J."/>
            <person name="Pfrender M."/>
        </authorList>
    </citation>
    <scope>NUCLEOTIDE SEQUENCE [LARGE SCALE GENOMIC DNA]</scope>
    <source>
        <strain evidence="2 3">Xinb3</strain>
        <tissue evidence="2">Complete organism</tissue>
    </source>
</reference>
<gene>
    <name evidence="2" type="ORF">APZ42_027800</name>
</gene>